<accession>A0A516SGA7</accession>
<sequence>MKYINDGKDKWLVRVGDLKRELHKKHAEADSWTTLSAKVAREQEILSNWKPGREISPKDVNLVDAMRAGLQLAMMDFEKNELLKNRRESIHIKLGELRDALKGALPKQQPYASPVKRVFVRIWGWLMSPFRPALITFKHERDEICKIASDIIASNIAQEISLAKAAIDSGNKKWIAEKSAHHDRQVWPLSKEDRFICTANASDEKSIKKAKALEGELNQAWKAMFPS</sequence>
<reference evidence="2" key="1">
    <citation type="submission" date="2019-07" db="EMBL/GenBank/DDBJ databases">
        <title>Chitinimonas sp. nov., isolated from Ny-Alesund, arctica soil.</title>
        <authorList>
            <person name="Xu Q."/>
            <person name="Peng F."/>
        </authorList>
    </citation>
    <scope>NUCLEOTIDE SEQUENCE [LARGE SCALE GENOMIC DNA]</scope>
    <source>
        <strain evidence="2">R3-44</strain>
    </source>
</reference>
<name>A0A516SGA7_9NEIS</name>
<dbReference type="AlphaFoldDB" id="A0A516SGA7"/>
<protein>
    <submittedName>
        <fullName evidence="1">Uncharacterized protein</fullName>
    </submittedName>
</protein>
<evidence type="ECO:0000313" key="1">
    <source>
        <dbReference type="EMBL" id="QDQ27199.1"/>
    </source>
</evidence>
<dbReference type="KEGG" id="cari:FNU76_12970"/>
<dbReference type="EMBL" id="CP041730">
    <property type="protein sequence ID" value="QDQ27199.1"/>
    <property type="molecule type" value="Genomic_DNA"/>
</dbReference>
<dbReference type="Proteomes" id="UP000317550">
    <property type="component" value="Chromosome"/>
</dbReference>
<evidence type="ECO:0000313" key="2">
    <source>
        <dbReference type="Proteomes" id="UP000317550"/>
    </source>
</evidence>
<keyword evidence="2" id="KW-1185">Reference proteome</keyword>
<proteinExistence type="predicted"/>
<dbReference type="RefSeq" id="WP_144278592.1">
    <property type="nucleotide sequence ID" value="NZ_CP041730.1"/>
</dbReference>
<organism evidence="1 2">
    <name type="scientific">Chitinimonas arctica</name>
    <dbReference type="NCBI Taxonomy" id="2594795"/>
    <lineage>
        <taxon>Bacteria</taxon>
        <taxon>Pseudomonadati</taxon>
        <taxon>Pseudomonadota</taxon>
        <taxon>Betaproteobacteria</taxon>
        <taxon>Neisseriales</taxon>
        <taxon>Chitinibacteraceae</taxon>
        <taxon>Chitinimonas</taxon>
    </lineage>
</organism>
<gene>
    <name evidence="1" type="ORF">FNU76_12970</name>
</gene>